<sequence>MRHARARLRRQGRGFTAVELVSVLAMSALILGSLIVGYGTIVRTRPGVSSLVTVPLGATRAAAFAYPDQDGTTRNVVTAPHFGMVAQAEELREQFNADVISATAVFCLPRDGVSTYKPSSIPYDPLLHGELDTPQKFRAHLVAIGVIPMPFRDYRNPLNSNATTPSENVSIFILGYSKVELRLKVLALYEIDVVRFTGTTDPLGFYASVKRYSDDSRDGTYPLAFSGGYEVFYPPSIPAPVAARPQDWGSDGFTPLFITFERSTRLAIAEGTTTDRFKVAAERPFYFIWWPDPAARHLGPVTNTLNPADPRQAYNQMGGRTSFMFTVPMFPAL</sequence>
<keyword evidence="1" id="KW-0472">Membrane</keyword>
<feature type="transmembrane region" description="Helical" evidence="1">
    <location>
        <begin position="20"/>
        <end position="41"/>
    </location>
</feature>
<dbReference type="Proteomes" id="UP000321577">
    <property type="component" value="Unassembled WGS sequence"/>
</dbReference>
<accession>A0A512M3C8</accession>
<evidence type="ECO:0000313" key="3">
    <source>
        <dbReference type="Proteomes" id="UP000321577"/>
    </source>
</evidence>
<dbReference type="EMBL" id="BKAG01000002">
    <property type="protein sequence ID" value="GEP41246.1"/>
    <property type="molecule type" value="Genomic_DNA"/>
</dbReference>
<gene>
    <name evidence="2" type="ORF">BGE01nite_05370</name>
</gene>
<proteinExistence type="predicted"/>
<evidence type="ECO:0000313" key="2">
    <source>
        <dbReference type="EMBL" id="GEP41246.1"/>
    </source>
</evidence>
<dbReference type="AlphaFoldDB" id="A0A512M3C8"/>
<keyword evidence="1" id="KW-1133">Transmembrane helix</keyword>
<keyword evidence="3" id="KW-1185">Reference proteome</keyword>
<organism evidence="2 3">
    <name type="scientific">Brevifollis gellanilyticus</name>
    <dbReference type="NCBI Taxonomy" id="748831"/>
    <lineage>
        <taxon>Bacteria</taxon>
        <taxon>Pseudomonadati</taxon>
        <taxon>Verrucomicrobiota</taxon>
        <taxon>Verrucomicrobiia</taxon>
        <taxon>Verrucomicrobiales</taxon>
        <taxon>Verrucomicrobiaceae</taxon>
    </lineage>
</organism>
<dbReference type="RefSeq" id="WP_146848708.1">
    <property type="nucleotide sequence ID" value="NZ_BKAG01000002.1"/>
</dbReference>
<dbReference type="OrthoDB" id="182909at2"/>
<evidence type="ECO:0000256" key="1">
    <source>
        <dbReference type="SAM" id="Phobius"/>
    </source>
</evidence>
<reference evidence="2 3" key="1">
    <citation type="submission" date="2019-07" db="EMBL/GenBank/DDBJ databases">
        <title>Whole genome shotgun sequence of Brevifollis gellanilyticus NBRC 108608.</title>
        <authorList>
            <person name="Hosoyama A."/>
            <person name="Uohara A."/>
            <person name="Ohji S."/>
            <person name="Ichikawa N."/>
        </authorList>
    </citation>
    <scope>NUCLEOTIDE SEQUENCE [LARGE SCALE GENOMIC DNA]</scope>
    <source>
        <strain evidence="2 3">NBRC 108608</strain>
    </source>
</reference>
<keyword evidence="1" id="KW-0812">Transmembrane</keyword>
<name>A0A512M3C8_9BACT</name>
<protein>
    <submittedName>
        <fullName evidence="2">Uncharacterized protein</fullName>
    </submittedName>
</protein>
<comment type="caution">
    <text evidence="2">The sequence shown here is derived from an EMBL/GenBank/DDBJ whole genome shotgun (WGS) entry which is preliminary data.</text>
</comment>